<protein>
    <submittedName>
        <fullName evidence="2">Nuclear transport factor 2 family protein</fullName>
    </submittedName>
</protein>
<sequence length="147" mass="16378">MTGLLLALAGFAEAREHDEASHNTTLVQKAFDDWKAGRGSVFDLLADDAQWTVAGSSPDSGTYRSREELMTRAVVPINARLSTPITPEVKHLVAQGDEVVVLWDGRAMAKDGSPYENSYAWHLVFEDGRITRVTAFLDTWQLDRLMR</sequence>
<evidence type="ECO:0000313" key="3">
    <source>
        <dbReference type="Proteomes" id="UP000306753"/>
    </source>
</evidence>
<name>A0A5R9QBD3_9GAMM</name>
<gene>
    <name evidence="2" type="ORF">DN820_16525</name>
</gene>
<dbReference type="PANTHER" id="PTHR41252:SF1">
    <property type="entry name" value="BLR2505 PROTEIN"/>
    <property type="match status" value="1"/>
</dbReference>
<comment type="caution">
    <text evidence="2">The sequence shown here is derived from an EMBL/GenBank/DDBJ whole genome shotgun (WGS) entry which is preliminary data.</text>
</comment>
<dbReference type="Gene3D" id="3.10.450.50">
    <property type="match status" value="1"/>
</dbReference>
<dbReference type="EMBL" id="QLAG01000022">
    <property type="protein sequence ID" value="TLX62437.1"/>
    <property type="molecule type" value="Genomic_DNA"/>
</dbReference>
<dbReference type="InterPro" id="IPR037401">
    <property type="entry name" value="SnoaL-like"/>
</dbReference>
<dbReference type="PANTHER" id="PTHR41252">
    <property type="entry name" value="BLR2505 PROTEIN"/>
    <property type="match status" value="1"/>
</dbReference>
<evidence type="ECO:0000313" key="2">
    <source>
        <dbReference type="EMBL" id="TLX62437.1"/>
    </source>
</evidence>
<dbReference type="AlphaFoldDB" id="A0A5R9QBD3"/>
<dbReference type="InterPro" id="IPR032710">
    <property type="entry name" value="NTF2-like_dom_sf"/>
</dbReference>
<feature type="domain" description="SnoaL-like" evidence="1">
    <location>
        <begin position="27"/>
        <end position="133"/>
    </location>
</feature>
<reference evidence="2 3" key="1">
    <citation type="journal article" date="2017" name="Eur. J. Clin. Microbiol. Infect. Dis.">
        <title>Uncommonly isolated clinical Pseudomonas: identification and phylogenetic assignation.</title>
        <authorList>
            <person name="Mulet M."/>
            <person name="Gomila M."/>
            <person name="Ramirez A."/>
            <person name="Cardew S."/>
            <person name="Moore E.R."/>
            <person name="Lalucat J."/>
            <person name="Garcia-Valdes E."/>
        </authorList>
    </citation>
    <scope>NUCLEOTIDE SEQUENCE [LARGE SCALE GENOMIC DNA]</scope>
    <source>
        <strain evidence="2 3">SD129</strain>
    </source>
</reference>
<organism evidence="2 3">
    <name type="scientific">Stutzerimonas nosocomialis</name>
    <dbReference type="NCBI Taxonomy" id="1056496"/>
    <lineage>
        <taxon>Bacteria</taxon>
        <taxon>Pseudomonadati</taxon>
        <taxon>Pseudomonadota</taxon>
        <taxon>Gammaproteobacteria</taxon>
        <taxon>Pseudomonadales</taxon>
        <taxon>Pseudomonadaceae</taxon>
        <taxon>Stutzerimonas</taxon>
    </lineage>
</organism>
<dbReference type="SUPFAM" id="SSF54427">
    <property type="entry name" value="NTF2-like"/>
    <property type="match status" value="1"/>
</dbReference>
<proteinExistence type="predicted"/>
<evidence type="ECO:0000259" key="1">
    <source>
        <dbReference type="Pfam" id="PF12680"/>
    </source>
</evidence>
<keyword evidence="3" id="KW-1185">Reference proteome</keyword>
<accession>A0A5R9QBD3</accession>
<dbReference type="Pfam" id="PF12680">
    <property type="entry name" value="SnoaL_2"/>
    <property type="match status" value="1"/>
</dbReference>
<dbReference type="Proteomes" id="UP000306753">
    <property type="component" value="Unassembled WGS sequence"/>
</dbReference>